<keyword evidence="3" id="KW-0378">Hydrolase</keyword>
<evidence type="ECO:0000313" key="7">
    <source>
        <dbReference type="EMBL" id="MXO56328.1"/>
    </source>
</evidence>
<evidence type="ECO:0000313" key="8">
    <source>
        <dbReference type="Proteomes" id="UP000468943"/>
    </source>
</evidence>
<dbReference type="OrthoDB" id="9802958at2"/>
<comment type="caution">
    <text evidence="7">The sequence shown here is derived from an EMBL/GenBank/DDBJ whole genome shotgun (WGS) entry which is preliminary data.</text>
</comment>
<evidence type="ECO:0000256" key="1">
    <source>
        <dbReference type="ARBA" id="ARBA00022670"/>
    </source>
</evidence>
<dbReference type="AlphaFoldDB" id="A0A6I4SLM1"/>
<accession>A0A6I4SLM1</accession>
<keyword evidence="2" id="KW-0479">Metal-binding</keyword>
<evidence type="ECO:0000256" key="2">
    <source>
        <dbReference type="ARBA" id="ARBA00022723"/>
    </source>
</evidence>
<evidence type="ECO:0000259" key="6">
    <source>
        <dbReference type="PROSITE" id="PS50249"/>
    </source>
</evidence>
<dbReference type="GO" id="GO:0006508">
    <property type="term" value="P:proteolysis"/>
    <property type="evidence" value="ECO:0007669"/>
    <property type="project" value="UniProtKB-KW"/>
</dbReference>
<proteinExistence type="predicted"/>
<dbReference type="InterPro" id="IPR000555">
    <property type="entry name" value="JAMM/MPN+_dom"/>
</dbReference>
<keyword evidence="1" id="KW-0645">Protease</keyword>
<dbReference type="InterPro" id="IPR051929">
    <property type="entry name" value="VirAsm_ModProt"/>
</dbReference>
<dbReference type="Gene3D" id="3.40.140.10">
    <property type="entry name" value="Cytidine Deaminase, domain 2"/>
    <property type="match status" value="1"/>
</dbReference>
<keyword evidence="8" id="KW-1185">Reference proteome</keyword>
<evidence type="ECO:0000256" key="3">
    <source>
        <dbReference type="ARBA" id="ARBA00022801"/>
    </source>
</evidence>
<dbReference type="Pfam" id="PF14464">
    <property type="entry name" value="Prok-JAB"/>
    <property type="match status" value="1"/>
</dbReference>
<dbReference type="GO" id="GO:0008235">
    <property type="term" value="F:metalloexopeptidase activity"/>
    <property type="evidence" value="ECO:0007669"/>
    <property type="project" value="TreeGrafter"/>
</dbReference>
<name>A0A6I4SLM1_9SPHN</name>
<protein>
    <submittedName>
        <fullName evidence="7">Peptidase</fullName>
    </submittedName>
</protein>
<dbReference type="PANTHER" id="PTHR34858:SF1">
    <property type="entry name" value="CYSO-CYSTEINE PEPTIDASE"/>
    <property type="match status" value="1"/>
</dbReference>
<gene>
    <name evidence="7" type="ORF">GRI36_05480</name>
</gene>
<reference evidence="7 8" key="1">
    <citation type="submission" date="2019-12" db="EMBL/GenBank/DDBJ databases">
        <title>Genomic-based taxomic classification of the family Erythrobacteraceae.</title>
        <authorList>
            <person name="Xu L."/>
        </authorList>
    </citation>
    <scope>NUCLEOTIDE SEQUENCE [LARGE SCALE GENOMIC DNA]</scope>
    <source>
        <strain evidence="7 8">JCM 17802</strain>
    </source>
</reference>
<dbReference type="CDD" id="cd08070">
    <property type="entry name" value="MPN_like"/>
    <property type="match status" value="1"/>
</dbReference>
<dbReference type="Proteomes" id="UP000468943">
    <property type="component" value="Unassembled WGS sequence"/>
</dbReference>
<dbReference type="InterPro" id="IPR028090">
    <property type="entry name" value="JAB_dom_prok"/>
</dbReference>
<keyword evidence="4" id="KW-0862">Zinc</keyword>
<keyword evidence="5" id="KW-0482">Metalloprotease</keyword>
<sequence>MIAQRFILNSQGDLPVPQSVHGAMCDLAGKSAPQECCGILVGEGGVITRLIESENVHPTPETHFEIDPETLIDAYRSERRGGPEVLGFFHSHPSGDPAPSETDQAMAAGDGRIWAIVGVSGVMFWEDKDSGFAALSYTVLDN</sequence>
<dbReference type="GO" id="GO:0008270">
    <property type="term" value="F:zinc ion binding"/>
    <property type="evidence" value="ECO:0007669"/>
    <property type="project" value="TreeGrafter"/>
</dbReference>
<evidence type="ECO:0000256" key="4">
    <source>
        <dbReference type="ARBA" id="ARBA00022833"/>
    </source>
</evidence>
<dbReference type="SUPFAM" id="SSF102712">
    <property type="entry name" value="JAB1/MPN domain"/>
    <property type="match status" value="1"/>
</dbReference>
<organism evidence="7 8">
    <name type="scientific">Pontixanthobacter gangjinensis</name>
    <dbReference type="NCBI Taxonomy" id="1028742"/>
    <lineage>
        <taxon>Bacteria</taxon>
        <taxon>Pseudomonadati</taxon>
        <taxon>Pseudomonadota</taxon>
        <taxon>Alphaproteobacteria</taxon>
        <taxon>Sphingomonadales</taxon>
        <taxon>Erythrobacteraceae</taxon>
        <taxon>Pontixanthobacter</taxon>
    </lineage>
</organism>
<dbReference type="EMBL" id="WTYS01000001">
    <property type="protein sequence ID" value="MXO56328.1"/>
    <property type="molecule type" value="Genomic_DNA"/>
</dbReference>
<dbReference type="PANTHER" id="PTHR34858">
    <property type="entry name" value="CYSO-CYSTEINE PEPTIDASE"/>
    <property type="match status" value="1"/>
</dbReference>
<dbReference type="SMART" id="SM00232">
    <property type="entry name" value="JAB_MPN"/>
    <property type="match status" value="1"/>
</dbReference>
<dbReference type="RefSeq" id="WP_160597539.1">
    <property type="nucleotide sequence ID" value="NZ_WTYS01000001.1"/>
</dbReference>
<feature type="domain" description="MPN" evidence="6">
    <location>
        <begin position="14"/>
        <end position="142"/>
    </location>
</feature>
<evidence type="ECO:0000256" key="5">
    <source>
        <dbReference type="ARBA" id="ARBA00023049"/>
    </source>
</evidence>
<dbReference type="PROSITE" id="PS50249">
    <property type="entry name" value="MPN"/>
    <property type="match status" value="1"/>
</dbReference>
<dbReference type="InterPro" id="IPR037518">
    <property type="entry name" value="MPN"/>
</dbReference>